<dbReference type="RefSeq" id="YP_010668080.1">
    <property type="nucleotide sequence ID" value="NC_070953.1"/>
</dbReference>
<keyword evidence="2" id="KW-1185">Reference proteome</keyword>
<dbReference type="Proteomes" id="UP000286786">
    <property type="component" value="Genome"/>
</dbReference>
<accession>A0A3S9U884</accession>
<reference evidence="1 2" key="1">
    <citation type="submission" date="2018-11" db="EMBL/GenBank/DDBJ databases">
        <title>Isolation and Complete Genome Sequence of a Novel Alteromonas Phage ZP6.</title>
        <authorList>
            <person name="Han J."/>
        </authorList>
    </citation>
    <scope>NUCLEOTIDE SEQUENCE [LARGE SCALE GENOMIC DNA]</scope>
</reference>
<name>A0A3S9U884_9CAUD</name>
<organism evidence="1 2">
    <name type="scientific">Alteromonas phage ZP6</name>
    <dbReference type="NCBI Taxonomy" id="2492447"/>
    <lineage>
        <taxon>Viruses</taxon>
        <taxon>Duplodnaviria</taxon>
        <taxon>Heunggongvirae</taxon>
        <taxon>Uroviricota</taxon>
        <taxon>Caudoviricetes</taxon>
        <taxon>Mareflavirus</taxon>
        <taxon>Mareflavirus ZP6</taxon>
    </lineage>
</organism>
<evidence type="ECO:0000313" key="2">
    <source>
        <dbReference type="Proteomes" id="UP000286786"/>
    </source>
</evidence>
<evidence type="ECO:0000313" key="1">
    <source>
        <dbReference type="EMBL" id="AZS06534.1"/>
    </source>
</evidence>
<proteinExistence type="predicted"/>
<dbReference type="KEGG" id="vg:77944221"/>
<dbReference type="EMBL" id="MK203850">
    <property type="protein sequence ID" value="AZS06534.1"/>
    <property type="molecule type" value="Genomic_DNA"/>
</dbReference>
<dbReference type="GeneID" id="77944221"/>
<protein>
    <submittedName>
        <fullName evidence="1">Uncharacterized protein</fullName>
    </submittedName>
</protein>
<sequence length="175" mass="20510">MNELPVTLFEFSRSNQAIHRGQDRISVHAAELKPVFDTSLNYMSPVNMADVEYWPILTLKRAVRANDENEDWLKRRFPDLVWTQCGRDESFGSVTVMYETRIAIDYNFYKLIDLHIGGTLDSERSSMRSQIAAATEREKKWESRYKALDNLVIAFETQPWYIRIWAALKGDIREL</sequence>